<dbReference type="SUPFAM" id="SSF161098">
    <property type="entry name" value="MetI-like"/>
    <property type="match status" value="1"/>
</dbReference>
<evidence type="ECO:0000256" key="6">
    <source>
        <dbReference type="ARBA" id="ARBA00023136"/>
    </source>
</evidence>
<dbReference type="Pfam" id="PF00528">
    <property type="entry name" value="BPD_transp_1"/>
    <property type="match status" value="1"/>
</dbReference>
<evidence type="ECO:0000313" key="9">
    <source>
        <dbReference type="EMBL" id="VDS03198.1"/>
    </source>
</evidence>
<dbReference type="PROSITE" id="PS50928">
    <property type="entry name" value="ABC_TM1"/>
    <property type="match status" value="1"/>
</dbReference>
<comment type="similarity">
    <text evidence="7">Belongs to the binding-protein-dependent transport system permease family.</text>
</comment>
<keyword evidence="2 7" id="KW-0813">Transport</keyword>
<evidence type="ECO:0000256" key="4">
    <source>
        <dbReference type="ARBA" id="ARBA00022692"/>
    </source>
</evidence>
<name>A0A447I6R8_9HYPH</name>
<dbReference type="AlphaFoldDB" id="A0A447I6R8"/>
<feature type="transmembrane region" description="Helical" evidence="7">
    <location>
        <begin position="227"/>
        <end position="250"/>
    </location>
</feature>
<dbReference type="Proteomes" id="UP000268844">
    <property type="component" value="Unassembled WGS sequence"/>
</dbReference>
<organism evidence="9 10">
    <name type="scientific">Devosia equisanguinis</name>
    <dbReference type="NCBI Taxonomy" id="2490941"/>
    <lineage>
        <taxon>Bacteria</taxon>
        <taxon>Pseudomonadati</taxon>
        <taxon>Pseudomonadota</taxon>
        <taxon>Alphaproteobacteria</taxon>
        <taxon>Hyphomicrobiales</taxon>
        <taxon>Devosiaceae</taxon>
        <taxon>Devosia</taxon>
    </lineage>
</organism>
<keyword evidence="4 7" id="KW-0812">Transmembrane</keyword>
<keyword evidence="6 7" id="KW-0472">Membrane</keyword>
<dbReference type="Gene3D" id="1.10.3720.10">
    <property type="entry name" value="MetI-like"/>
    <property type="match status" value="1"/>
</dbReference>
<keyword evidence="5 7" id="KW-1133">Transmembrane helix</keyword>
<protein>
    <submittedName>
        <fullName evidence="9">Aliphatic sulfonates transport permease protein SsuC</fullName>
    </submittedName>
</protein>
<evidence type="ECO:0000256" key="2">
    <source>
        <dbReference type="ARBA" id="ARBA00022448"/>
    </source>
</evidence>
<dbReference type="GO" id="GO:0005886">
    <property type="term" value="C:plasma membrane"/>
    <property type="evidence" value="ECO:0007669"/>
    <property type="project" value="UniProtKB-SubCell"/>
</dbReference>
<evidence type="ECO:0000256" key="1">
    <source>
        <dbReference type="ARBA" id="ARBA00004651"/>
    </source>
</evidence>
<dbReference type="GO" id="GO:0055085">
    <property type="term" value="P:transmembrane transport"/>
    <property type="evidence" value="ECO:0007669"/>
    <property type="project" value="InterPro"/>
</dbReference>
<evidence type="ECO:0000256" key="5">
    <source>
        <dbReference type="ARBA" id="ARBA00022989"/>
    </source>
</evidence>
<reference evidence="9 10" key="1">
    <citation type="submission" date="2018-12" db="EMBL/GenBank/DDBJ databases">
        <authorList>
            <person name="Criscuolo A."/>
        </authorList>
    </citation>
    <scope>NUCLEOTIDE SEQUENCE [LARGE SCALE GENOMIC DNA]</scope>
    <source>
        <strain evidence="9">ACIP1116281</strain>
    </source>
</reference>
<keyword evidence="10" id="KW-1185">Reference proteome</keyword>
<feature type="transmembrane region" description="Helical" evidence="7">
    <location>
        <begin position="270"/>
        <end position="291"/>
    </location>
</feature>
<accession>A0A447I6R8</accession>
<sequence>MHPSPFSRGRLGGGVQPMTRIIPVLTVLAAIILFWYAMAIHMNAPWQNTLNARAGLENVPFSDFAQQTWSQDKPVLPAPHQVVSEIWNATVALDINSKRSLAYHGWITLSATLLGFALGTALGVLLAVAIIHNDASDRSLMPWIIASQTIPILAVAPMVVVGLGAVGLTGLVPKSLISMYLSFFPVVVGMVKGLRSPESIQLDLMRTYDANGWQTFWKLRWPAAMPFLFASMKVGIAISLIGAVVAELSNASGGGLGVRLLTGSYNGQTIQIWAALFIAAGLAAVLVAIVGSAERYVNARMGVRA</sequence>
<feature type="transmembrane region" description="Helical" evidence="7">
    <location>
        <begin position="177"/>
        <end position="194"/>
    </location>
</feature>
<keyword evidence="3" id="KW-1003">Cell membrane</keyword>
<gene>
    <name evidence="9" type="primary">ssuC_3</name>
    <name evidence="9" type="ORF">DEVEQU_00318</name>
</gene>
<comment type="subcellular location">
    <subcellularLocation>
        <location evidence="1 7">Cell membrane</location>
        <topology evidence="1 7">Multi-pass membrane protein</topology>
    </subcellularLocation>
</comment>
<evidence type="ECO:0000256" key="7">
    <source>
        <dbReference type="RuleBase" id="RU363032"/>
    </source>
</evidence>
<evidence type="ECO:0000313" key="10">
    <source>
        <dbReference type="Proteomes" id="UP000268844"/>
    </source>
</evidence>
<dbReference type="InterPro" id="IPR035906">
    <property type="entry name" value="MetI-like_sf"/>
</dbReference>
<dbReference type="PANTHER" id="PTHR30151:SF20">
    <property type="entry name" value="ABC TRANSPORTER PERMEASE PROTEIN HI_0355-RELATED"/>
    <property type="match status" value="1"/>
</dbReference>
<feature type="domain" description="ABC transmembrane type-1" evidence="8">
    <location>
        <begin position="105"/>
        <end position="291"/>
    </location>
</feature>
<evidence type="ECO:0000256" key="3">
    <source>
        <dbReference type="ARBA" id="ARBA00022475"/>
    </source>
</evidence>
<dbReference type="EMBL" id="UZWD01000004">
    <property type="protein sequence ID" value="VDS03198.1"/>
    <property type="molecule type" value="Genomic_DNA"/>
</dbReference>
<dbReference type="CDD" id="cd06261">
    <property type="entry name" value="TM_PBP2"/>
    <property type="match status" value="1"/>
</dbReference>
<feature type="transmembrane region" description="Helical" evidence="7">
    <location>
        <begin position="143"/>
        <end position="165"/>
    </location>
</feature>
<evidence type="ECO:0000259" key="8">
    <source>
        <dbReference type="PROSITE" id="PS50928"/>
    </source>
</evidence>
<feature type="transmembrane region" description="Helical" evidence="7">
    <location>
        <begin position="21"/>
        <end position="40"/>
    </location>
</feature>
<feature type="transmembrane region" description="Helical" evidence="7">
    <location>
        <begin position="106"/>
        <end position="131"/>
    </location>
</feature>
<dbReference type="InterPro" id="IPR000515">
    <property type="entry name" value="MetI-like"/>
</dbReference>
<proteinExistence type="inferred from homology"/>
<dbReference type="PANTHER" id="PTHR30151">
    <property type="entry name" value="ALKANE SULFONATE ABC TRANSPORTER-RELATED, MEMBRANE SUBUNIT"/>
    <property type="match status" value="1"/>
</dbReference>